<feature type="transmembrane region" description="Helical" evidence="17">
    <location>
        <begin position="47"/>
        <end position="71"/>
    </location>
</feature>
<feature type="region of interest" description="Disordered" evidence="16">
    <location>
        <begin position="499"/>
        <end position="534"/>
    </location>
</feature>
<dbReference type="Gene3D" id="1.20.120.1760">
    <property type="match status" value="1"/>
</dbReference>
<sequence>MHFYKEKILSDGQLKRLSEHKYNSESQSLLDAWLQPWWNWLVRQVPIWLAPNLITLSGLIINIVTTLILIYYSPDAKSDAPRWAFFLCGVGLFAYQSLDAIDGKQARRTGTSSPLGELFDHGCDSISTVFVAISACIAVQLGYYPTWMFFQCFCAMTLFYCAHWQTYVSGTLRFGKLDVTEAQITIMFIHLISTIFGPSIWMAKIPPLEYFELRYVIGMFTILGATLNLYNMFLVIISGGGGKNGSTVAVPVANVSFNVIASIGTFTGYLRNFFQFCQVFETGGVGKNGSSVAIPGLDIEVKQIPMIIAVMLAALLAHSNLAVIVSGGVGKNGSTVAGTSVLSPIIPFGLVVVPAYIIYRKSVQAVYENNPVLYILAFGMVAAKVTNRLVVAHMTKNEMEYFDSALIGPLMLFLNQYFNFYIPEYIVLWMCLVWVMFDLMRYCSAVCLEICNYLRIQLFRIPSGGGPAVHSGPTSVTDKNGAASAQGVLNAFAGLARQHDGRPAAGPVQTQMGRLQPRQGRGSSESLVDLRTER</sequence>
<dbReference type="Pfam" id="PF01066">
    <property type="entry name" value="CDP-OH_P_transf"/>
    <property type="match status" value="1"/>
</dbReference>
<evidence type="ECO:0000256" key="6">
    <source>
        <dbReference type="ARBA" id="ARBA00023136"/>
    </source>
</evidence>
<evidence type="ECO:0000256" key="11">
    <source>
        <dbReference type="ARBA" id="ARBA00036890"/>
    </source>
</evidence>
<evidence type="ECO:0000256" key="10">
    <source>
        <dbReference type="ARBA" id="ARBA00036651"/>
    </source>
</evidence>
<evidence type="ECO:0000256" key="9">
    <source>
        <dbReference type="ARBA" id="ARBA00036100"/>
    </source>
</evidence>
<comment type="pathway">
    <text evidence="12">Phospholipid metabolism; phosphatidylcholine biosynthesis; phosphatidylcholine from phosphocholine: step 2/2.</text>
</comment>
<evidence type="ECO:0000256" key="17">
    <source>
        <dbReference type="SAM" id="Phobius"/>
    </source>
</evidence>
<feature type="transmembrane region" description="Helical" evidence="17">
    <location>
        <begin position="304"/>
        <end position="329"/>
    </location>
</feature>
<comment type="catalytic activity">
    <reaction evidence="9">
        <text>1-hexadecanoyl-2-(4Z,7Z,10Z,13Z,16Z,19Z-docosahexaenoyl)-sn-glycerol + CDP-choline = 1-hexadecanoyl-2-(4Z,7Z,10Z,13Z,16Z,19Z-docosahexaenoyl)-sn-glycero-3-phosphocholine + CMP + H(+)</text>
        <dbReference type="Rhea" id="RHEA:54332"/>
        <dbReference type="ChEBI" id="CHEBI:15378"/>
        <dbReference type="ChEBI" id="CHEBI:58779"/>
        <dbReference type="ChEBI" id="CHEBI:60377"/>
        <dbReference type="ChEBI" id="CHEBI:74963"/>
        <dbReference type="ChEBI" id="CHEBI:82949"/>
    </reaction>
    <physiologicalReaction direction="left-to-right" evidence="9">
        <dbReference type="Rhea" id="RHEA:54333"/>
    </physiologicalReaction>
</comment>
<feature type="transmembrane region" description="Helical" evidence="17">
    <location>
        <begin position="122"/>
        <end position="141"/>
    </location>
</feature>
<feature type="transmembrane region" description="Helical" evidence="17">
    <location>
        <begin position="341"/>
        <end position="359"/>
    </location>
</feature>
<dbReference type="OrthoDB" id="196717at2759"/>
<dbReference type="AlphaFoldDB" id="A0A9C6U280"/>
<dbReference type="PANTHER" id="PTHR10414:SF37">
    <property type="entry name" value="BB IN A BOXCAR, ISOFORM C"/>
    <property type="match status" value="1"/>
</dbReference>
<evidence type="ECO:0000256" key="8">
    <source>
        <dbReference type="ARBA" id="ARBA00023264"/>
    </source>
</evidence>
<dbReference type="InterPro" id="IPR048254">
    <property type="entry name" value="CDP_ALCOHOL_P_TRANSF_CS"/>
</dbReference>
<comment type="catalytic activity">
    <reaction evidence="14">
        <text>CDP-choline + a 1,2-diacyl-sn-glycerol = a 1,2-diacyl-sn-glycero-3-phosphocholine + CMP + H(+)</text>
        <dbReference type="Rhea" id="RHEA:32939"/>
        <dbReference type="ChEBI" id="CHEBI:15378"/>
        <dbReference type="ChEBI" id="CHEBI:17815"/>
        <dbReference type="ChEBI" id="CHEBI:57643"/>
        <dbReference type="ChEBI" id="CHEBI:58779"/>
        <dbReference type="ChEBI" id="CHEBI:60377"/>
        <dbReference type="EC" id="2.7.8.2"/>
    </reaction>
    <physiologicalReaction direction="left-to-right" evidence="14">
        <dbReference type="Rhea" id="RHEA:32940"/>
    </physiologicalReaction>
</comment>
<dbReference type="KEGG" id="foc:113207199"/>
<dbReference type="PANTHER" id="PTHR10414">
    <property type="entry name" value="ETHANOLAMINEPHOSPHOTRANSFERASE"/>
    <property type="match status" value="1"/>
</dbReference>
<organism evidence="18 19">
    <name type="scientific">Frankliniella occidentalis</name>
    <name type="common">Western flower thrips</name>
    <name type="synonym">Euthrips occidentalis</name>
    <dbReference type="NCBI Taxonomy" id="133901"/>
    <lineage>
        <taxon>Eukaryota</taxon>
        <taxon>Metazoa</taxon>
        <taxon>Ecdysozoa</taxon>
        <taxon>Arthropoda</taxon>
        <taxon>Hexapoda</taxon>
        <taxon>Insecta</taxon>
        <taxon>Pterygota</taxon>
        <taxon>Neoptera</taxon>
        <taxon>Paraneoptera</taxon>
        <taxon>Thysanoptera</taxon>
        <taxon>Terebrantia</taxon>
        <taxon>Thripoidea</taxon>
        <taxon>Thripidae</taxon>
        <taxon>Frankliniella</taxon>
    </lineage>
</organism>
<evidence type="ECO:0000256" key="14">
    <source>
        <dbReference type="ARBA" id="ARBA00048570"/>
    </source>
</evidence>
<feature type="transmembrane region" description="Helical" evidence="17">
    <location>
        <begin position="83"/>
        <end position="101"/>
    </location>
</feature>
<evidence type="ECO:0000256" key="12">
    <source>
        <dbReference type="ARBA" id="ARBA00037890"/>
    </source>
</evidence>
<feature type="transmembrane region" description="Helical" evidence="17">
    <location>
        <begin position="184"/>
        <end position="203"/>
    </location>
</feature>
<dbReference type="GO" id="GO:0005794">
    <property type="term" value="C:Golgi apparatus"/>
    <property type="evidence" value="ECO:0007669"/>
    <property type="project" value="TreeGrafter"/>
</dbReference>
<keyword evidence="8" id="KW-1208">Phospholipid metabolism</keyword>
<keyword evidence="7" id="KW-0443">Lipid metabolism</keyword>
<keyword evidence="6 17" id="KW-0472">Membrane</keyword>
<comment type="catalytic activity">
    <reaction evidence="11">
        <text>1-hexadecanoyl-2-(9Z-octadecenoyl)-sn-glycerol + CDP-choline = 1-hexadecanoyl-2-(9Z-octadecenoyl)-sn-glycero-3-phosphocholine + CMP + H(+)</text>
        <dbReference type="Rhea" id="RHEA:54244"/>
        <dbReference type="ChEBI" id="CHEBI:15378"/>
        <dbReference type="ChEBI" id="CHEBI:58779"/>
        <dbReference type="ChEBI" id="CHEBI:60377"/>
        <dbReference type="ChEBI" id="CHEBI:73001"/>
        <dbReference type="ChEBI" id="CHEBI:75466"/>
    </reaction>
    <physiologicalReaction direction="left-to-right" evidence="11">
        <dbReference type="Rhea" id="RHEA:54245"/>
    </physiologicalReaction>
</comment>
<dbReference type="CTD" id="36496"/>
<dbReference type="GO" id="GO:0004307">
    <property type="term" value="F:ethanolaminephosphotransferase activity"/>
    <property type="evidence" value="ECO:0007669"/>
    <property type="project" value="TreeGrafter"/>
</dbReference>
<dbReference type="GeneID" id="113207199"/>
<evidence type="ECO:0000256" key="1">
    <source>
        <dbReference type="ARBA" id="ARBA00004141"/>
    </source>
</evidence>
<reference evidence="19" key="1">
    <citation type="submission" date="2025-08" db="UniProtKB">
        <authorList>
            <consortium name="RefSeq"/>
        </authorList>
    </citation>
    <scope>IDENTIFICATION</scope>
    <source>
        <tissue evidence="19">Whole organism</tissue>
    </source>
</reference>
<evidence type="ECO:0000256" key="13">
    <source>
        <dbReference type="ARBA" id="ARBA00038987"/>
    </source>
</evidence>
<feature type="transmembrane region" description="Helical" evidence="17">
    <location>
        <begin position="248"/>
        <end position="270"/>
    </location>
</feature>
<dbReference type="GO" id="GO:0004142">
    <property type="term" value="F:diacylglycerol cholinephosphotransferase activity"/>
    <property type="evidence" value="ECO:0007669"/>
    <property type="project" value="UniProtKB-EC"/>
</dbReference>
<feature type="transmembrane region" description="Helical" evidence="17">
    <location>
        <begin position="371"/>
        <end position="390"/>
    </location>
</feature>
<keyword evidence="4 17" id="KW-0812">Transmembrane</keyword>
<comment type="subcellular location">
    <subcellularLocation>
        <location evidence="1">Membrane</location>
        <topology evidence="1">Multi-pass membrane protein</topology>
    </subcellularLocation>
</comment>
<evidence type="ECO:0000256" key="15">
    <source>
        <dbReference type="RuleBase" id="RU003750"/>
    </source>
</evidence>
<comment type="catalytic activity">
    <reaction evidence="10">
        <text>1,2-dioctanoyl-sn-glycerol + CDP-choline = 1,2-dioctanoyl-sn-glycero-3-phosphocholine + CMP + H(+)</text>
        <dbReference type="Rhea" id="RHEA:54232"/>
        <dbReference type="ChEBI" id="CHEBI:15378"/>
        <dbReference type="ChEBI" id="CHEBI:58779"/>
        <dbReference type="ChEBI" id="CHEBI:60377"/>
        <dbReference type="ChEBI" id="CHEBI:76979"/>
        <dbReference type="ChEBI" id="CHEBI:78228"/>
    </reaction>
    <physiologicalReaction direction="left-to-right" evidence="10">
        <dbReference type="Rhea" id="RHEA:54233"/>
    </physiologicalReaction>
</comment>
<comment type="similarity">
    <text evidence="2 15">Belongs to the CDP-alcohol phosphatidyltransferase class-I family.</text>
</comment>
<dbReference type="FunFam" id="1.20.120.1760:FF:000002">
    <property type="entry name" value="Choline/ethanolamine phosphotransferase 1"/>
    <property type="match status" value="1"/>
</dbReference>
<dbReference type="GO" id="GO:0006646">
    <property type="term" value="P:phosphatidylethanolamine biosynthetic process"/>
    <property type="evidence" value="ECO:0007669"/>
    <property type="project" value="TreeGrafter"/>
</dbReference>
<accession>A0A9C6U280</accession>
<evidence type="ECO:0000313" key="18">
    <source>
        <dbReference type="Proteomes" id="UP000504606"/>
    </source>
</evidence>
<evidence type="ECO:0000256" key="3">
    <source>
        <dbReference type="ARBA" id="ARBA00022679"/>
    </source>
</evidence>
<dbReference type="EC" id="2.7.8.2" evidence="13"/>
<dbReference type="Proteomes" id="UP000504606">
    <property type="component" value="Unplaced"/>
</dbReference>
<dbReference type="InterPro" id="IPR014472">
    <property type="entry name" value="CHOPT"/>
</dbReference>
<proteinExistence type="inferred from homology"/>
<keyword evidence="7" id="KW-0594">Phospholipid biosynthesis</keyword>
<keyword evidence="18" id="KW-1185">Reference proteome</keyword>
<evidence type="ECO:0000313" key="19">
    <source>
        <dbReference type="RefSeq" id="XP_052124780.1"/>
    </source>
</evidence>
<evidence type="ECO:0000256" key="7">
    <source>
        <dbReference type="ARBA" id="ARBA00023209"/>
    </source>
</evidence>
<dbReference type="RefSeq" id="XP_052124780.1">
    <property type="nucleotide sequence ID" value="XM_052268820.1"/>
</dbReference>
<keyword evidence="3 15" id="KW-0808">Transferase</keyword>
<evidence type="ECO:0000256" key="2">
    <source>
        <dbReference type="ARBA" id="ARBA00010441"/>
    </source>
</evidence>
<keyword evidence="7" id="KW-0444">Lipid biosynthesis</keyword>
<evidence type="ECO:0000256" key="5">
    <source>
        <dbReference type="ARBA" id="ARBA00022989"/>
    </source>
</evidence>
<protein>
    <recommendedName>
        <fullName evidence="13">diacylglycerol cholinephosphotransferase</fullName>
        <ecNumber evidence="13">2.7.8.2</ecNumber>
    </recommendedName>
</protein>
<keyword evidence="5 17" id="KW-1133">Transmembrane helix</keyword>
<dbReference type="GO" id="GO:0005789">
    <property type="term" value="C:endoplasmic reticulum membrane"/>
    <property type="evidence" value="ECO:0007669"/>
    <property type="project" value="TreeGrafter"/>
</dbReference>
<name>A0A9C6U280_FRAOC</name>
<evidence type="ECO:0000256" key="16">
    <source>
        <dbReference type="SAM" id="MobiDB-lite"/>
    </source>
</evidence>
<dbReference type="InterPro" id="IPR000462">
    <property type="entry name" value="CDP-OH_P_trans"/>
</dbReference>
<gene>
    <name evidence="19" type="primary">LOC113207199</name>
</gene>
<feature type="transmembrane region" description="Helical" evidence="17">
    <location>
        <begin position="215"/>
        <end position="236"/>
    </location>
</feature>
<dbReference type="PROSITE" id="PS00379">
    <property type="entry name" value="CDP_ALCOHOL_P_TRANSF"/>
    <property type="match status" value="1"/>
</dbReference>
<dbReference type="InterPro" id="IPR043130">
    <property type="entry name" value="CDP-OH_PTrfase_TM_dom"/>
</dbReference>
<evidence type="ECO:0000256" key="4">
    <source>
        <dbReference type="ARBA" id="ARBA00022692"/>
    </source>
</evidence>